<evidence type="ECO:0000259" key="1">
    <source>
        <dbReference type="Pfam" id="PF01738"/>
    </source>
</evidence>
<dbReference type="EC" id="3.1.-.-" evidence="2"/>
<comment type="caution">
    <text evidence="2">The sequence shown here is derived from an EMBL/GenBank/DDBJ whole genome shotgun (WGS) entry which is preliminary data.</text>
</comment>
<dbReference type="PANTHER" id="PTHR46623:SF6">
    <property type="entry name" value="ALPHA_BETA-HYDROLASES SUPERFAMILY PROTEIN"/>
    <property type="match status" value="1"/>
</dbReference>
<evidence type="ECO:0000313" key="2">
    <source>
        <dbReference type="EMBL" id="MEW9572295.1"/>
    </source>
</evidence>
<dbReference type="SUPFAM" id="SSF53474">
    <property type="entry name" value="alpha/beta-Hydrolases"/>
    <property type="match status" value="1"/>
</dbReference>
<dbReference type="Proteomes" id="UP001556220">
    <property type="component" value="Unassembled WGS sequence"/>
</dbReference>
<dbReference type="GO" id="GO:0016787">
    <property type="term" value="F:hydrolase activity"/>
    <property type="evidence" value="ECO:0007669"/>
    <property type="project" value="UniProtKB-KW"/>
</dbReference>
<organism evidence="2 3">
    <name type="scientific">Rhodanobacter lycopersici</name>
    <dbReference type="NCBI Taxonomy" id="3162487"/>
    <lineage>
        <taxon>Bacteria</taxon>
        <taxon>Pseudomonadati</taxon>
        <taxon>Pseudomonadota</taxon>
        <taxon>Gammaproteobacteria</taxon>
        <taxon>Lysobacterales</taxon>
        <taxon>Rhodanobacteraceae</taxon>
        <taxon>Rhodanobacter</taxon>
    </lineage>
</organism>
<protein>
    <submittedName>
        <fullName evidence="2">Dienelactone hydrolase family protein</fullName>
        <ecNumber evidence="2">3.1.-.-</ecNumber>
    </submittedName>
</protein>
<dbReference type="Gene3D" id="3.40.50.1820">
    <property type="entry name" value="alpha/beta hydrolase"/>
    <property type="match status" value="1"/>
</dbReference>
<dbReference type="InterPro" id="IPR051049">
    <property type="entry name" value="Dienelactone_hydrolase-like"/>
</dbReference>
<reference evidence="2 3" key="1">
    <citation type="submission" date="2024-06" db="EMBL/GenBank/DDBJ databases">
        <authorList>
            <person name="Woo H."/>
        </authorList>
    </citation>
    <scope>NUCLEOTIDE SEQUENCE [LARGE SCALE GENOMIC DNA]</scope>
    <source>
        <strain evidence="2 3">Si-c</strain>
    </source>
</reference>
<proteinExistence type="predicted"/>
<accession>A0ABV3QER8</accession>
<keyword evidence="3" id="KW-1185">Reference proteome</keyword>
<dbReference type="EMBL" id="JBFOHK010000002">
    <property type="protein sequence ID" value="MEW9572295.1"/>
    <property type="molecule type" value="Genomic_DNA"/>
</dbReference>
<evidence type="ECO:0000313" key="3">
    <source>
        <dbReference type="Proteomes" id="UP001556220"/>
    </source>
</evidence>
<dbReference type="RefSeq" id="WP_367854345.1">
    <property type="nucleotide sequence ID" value="NZ_JBFOHK010000002.1"/>
</dbReference>
<gene>
    <name evidence="2" type="ORF">ABQJ54_11080</name>
</gene>
<keyword evidence="2" id="KW-0378">Hydrolase</keyword>
<sequence length="224" mass="24498">MGKHIEITASDGHRLSAYVAEPTGTTIGAMVMVQEFFGVNPHIRAMADQYARDGFHTIAPAIFDRVERGVELGYDEAGIQKGRELRARLDLDQTMLDVQAAIDAAAPSGPVAALGYCWGGSLAFLAAARLQGLACAVGYYGAQIAGHAGERPRVPVLLHFAEHDEYIPLADVETIRAAHPEIEMYLYPGTEHGFSCNDRRYYQPFPALLARGRSLAFLAQHMRR</sequence>
<name>A0ABV3QER8_9GAMM</name>
<dbReference type="PANTHER" id="PTHR46623">
    <property type="entry name" value="CARBOXYMETHYLENEBUTENOLIDASE-RELATED"/>
    <property type="match status" value="1"/>
</dbReference>
<feature type="domain" description="Dienelactone hydrolase" evidence="1">
    <location>
        <begin position="16"/>
        <end position="221"/>
    </location>
</feature>
<dbReference type="InterPro" id="IPR029058">
    <property type="entry name" value="AB_hydrolase_fold"/>
</dbReference>
<dbReference type="InterPro" id="IPR002925">
    <property type="entry name" value="Dienelactn_hydro"/>
</dbReference>
<dbReference type="Pfam" id="PF01738">
    <property type="entry name" value="DLH"/>
    <property type="match status" value="1"/>
</dbReference>